<feature type="compositionally biased region" description="Basic and acidic residues" evidence="1">
    <location>
        <begin position="62"/>
        <end position="75"/>
    </location>
</feature>
<evidence type="ECO:0000313" key="3">
    <source>
        <dbReference type="WBParaSite" id="Csp11.Scaffold629.g12310.t1"/>
    </source>
</evidence>
<evidence type="ECO:0000256" key="1">
    <source>
        <dbReference type="SAM" id="MobiDB-lite"/>
    </source>
</evidence>
<keyword evidence="2" id="KW-1185">Reference proteome</keyword>
<accession>A0A1I7TVW4</accession>
<organism evidence="2 3">
    <name type="scientific">Caenorhabditis tropicalis</name>
    <dbReference type="NCBI Taxonomy" id="1561998"/>
    <lineage>
        <taxon>Eukaryota</taxon>
        <taxon>Metazoa</taxon>
        <taxon>Ecdysozoa</taxon>
        <taxon>Nematoda</taxon>
        <taxon>Chromadorea</taxon>
        <taxon>Rhabditida</taxon>
        <taxon>Rhabditina</taxon>
        <taxon>Rhabditomorpha</taxon>
        <taxon>Rhabditoidea</taxon>
        <taxon>Rhabditidae</taxon>
        <taxon>Peloderinae</taxon>
        <taxon>Caenorhabditis</taxon>
    </lineage>
</organism>
<feature type="region of interest" description="Disordered" evidence="1">
    <location>
        <begin position="30"/>
        <end position="84"/>
    </location>
</feature>
<dbReference type="AlphaFoldDB" id="A0A1I7TVW4"/>
<proteinExistence type="predicted"/>
<dbReference type="WBParaSite" id="Csp11.Scaffold629.g12310.t1">
    <property type="protein sequence ID" value="Csp11.Scaffold629.g12310.t1"/>
    <property type="gene ID" value="Csp11.Scaffold629.g12310"/>
</dbReference>
<dbReference type="Proteomes" id="UP000095282">
    <property type="component" value="Unplaced"/>
</dbReference>
<reference evidence="3" key="1">
    <citation type="submission" date="2016-11" db="UniProtKB">
        <authorList>
            <consortium name="WormBaseParasite"/>
        </authorList>
    </citation>
    <scope>IDENTIFICATION</scope>
</reference>
<protein>
    <submittedName>
        <fullName evidence="3">Uncharacterized protein</fullName>
    </submittedName>
</protein>
<sequence length="84" mass="9317">MDAADFDDVAFQKTALDGLLQRSDVDLVVGQTPKTTDNDGDAEFGQSLKEEEEEEKEEAEVEKEKEMAQSGEKNKKATNTGHRL</sequence>
<evidence type="ECO:0000313" key="2">
    <source>
        <dbReference type="Proteomes" id="UP000095282"/>
    </source>
</evidence>
<feature type="compositionally biased region" description="Acidic residues" evidence="1">
    <location>
        <begin position="50"/>
        <end position="61"/>
    </location>
</feature>
<name>A0A1I7TVW4_9PELO</name>